<dbReference type="SMART" id="SM00028">
    <property type="entry name" value="TPR"/>
    <property type="match status" value="4"/>
</dbReference>
<accession>A0A1N6P7I4</accession>
<evidence type="ECO:0000256" key="2">
    <source>
        <dbReference type="SAM" id="Coils"/>
    </source>
</evidence>
<dbReference type="RefSeq" id="WP_076487708.1">
    <property type="nucleotide sequence ID" value="NZ_FTMS01000002.1"/>
</dbReference>
<proteinExistence type="predicted"/>
<dbReference type="AlphaFoldDB" id="A0A1N6P7I4"/>
<keyword evidence="1" id="KW-0802">TPR repeat</keyword>
<keyword evidence="2" id="KW-0175">Coiled coil</keyword>
<dbReference type="InterPro" id="IPR019734">
    <property type="entry name" value="TPR_rpt"/>
</dbReference>
<reference evidence="5 6" key="1">
    <citation type="submission" date="2017-01" db="EMBL/GenBank/DDBJ databases">
        <authorList>
            <person name="Mah S.A."/>
            <person name="Swanson W.J."/>
            <person name="Moy G.W."/>
            <person name="Vacquier V.D."/>
        </authorList>
    </citation>
    <scope>NUCLEOTIDE SEQUENCE [LARGE SCALE GENOMIC DNA]</scope>
    <source>
        <strain evidence="5 6">ASpG1</strain>
    </source>
</reference>
<dbReference type="Proteomes" id="UP000186400">
    <property type="component" value="Unassembled WGS sequence"/>
</dbReference>
<dbReference type="Pfam" id="PF09976">
    <property type="entry name" value="TPR_21"/>
    <property type="match status" value="1"/>
</dbReference>
<evidence type="ECO:0000256" key="3">
    <source>
        <dbReference type="SAM" id="SignalP"/>
    </source>
</evidence>
<sequence length="281" mass="33210">MKQSVRPLFSAALLFFMIAAPLFSLSPAEEAFQDGLEAFRNSRFSLAERHFQEILKATDDEDLEASAHFWIAKTTMAKHQLEEAERHLEHFLQHYPRHAMAAEARYQQGRLLFLQDHFDEAIQALGRFMDRHPDSPFVANAVYWTGEALFNLGRLDEARRIFQTVLRDHPRSFRVEAARYRIAVIELTFREHELLELLRWSHEEYLRAVDEFQRQESAYRDALASYRRRLQNAADADLQEELLRLNTDIQVLQETLRSRDARIRRLEEQLTTLRSETARPR</sequence>
<dbReference type="SUPFAM" id="SSF48452">
    <property type="entry name" value="TPR-like"/>
    <property type="match status" value="1"/>
</dbReference>
<protein>
    <submittedName>
        <fullName evidence="5">Tetratricopeptide repeat-containing protein</fullName>
    </submittedName>
</protein>
<dbReference type="InterPro" id="IPR011990">
    <property type="entry name" value="TPR-like_helical_dom_sf"/>
</dbReference>
<dbReference type="Gene3D" id="1.25.40.10">
    <property type="entry name" value="Tetratricopeptide repeat domain"/>
    <property type="match status" value="2"/>
</dbReference>
<gene>
    <name evidence="5" type="ORF">SAMN05920897_102167</name>
</gene>
<feature type="coiled-coil region" evidence="2">
    <location>
        <begin position="235"/>
        <end position="276"/>
    </location>
</feature>
<evidence type="ECO:0000313" key="6">
    <source>
        <dbReference type="Proteomes" id="UP000186400"/>
    </source>
</evidence>
<keyword evidence="6" id="KW-1185">Reference proteome</keyword>
<feature type="signal peptide" evidence="3">
    <location>
        <begin position="1"/>
        <end position="19"/>
    </location>
</feature>
<feature type="domain" description="Ancillary SecYEG translocon subunit/Cell division coordinator CpoB TPR" evidence="4">
    <location>
        <begin position="28"/>
        <end position="169"/>
    </location>
</feature>
<feature type="chain" id="PRO_5012116695" evidence="3">
    <location>
        <begin position="20"/>
        <end position="281"/>
    </location>
</feature>
<dbReference type="InterPro" id="IPR018704">
    <property type="entry name" value="SecYEG/CpoB_TPR"/>
</dbReference>
<dbReference type="OrthoDB" id="361691at2"/>
<evidence type="ECO:0000313" key="5">
    <source>
        <dbReference type="EMBL" id="SIQ00285.1"/>
    </source>
</evidence>
<keyword evidence="3" id="KW-0732">Signal</keyword>
<evidence type="ECO:0000259" key="4">
    <source>
        <dbReference type="Pfam" id="PF09976"/>
    </source>
</evidence>
<dbReference type="EMBL" id="FTMS01000002">
    <property type="protein sequence ID" value="SIQ00285.1"/>
    <property type="molecule type" value="Genomic_DNA"/>
</dbReference>
<dbReference type="PROSITE" id="PS50005">
    <property type="entry name" value="TPR"/>
    <property type="match status" value="2"/>
</dbReference>
<evidence type="ECO:0000256" key="1">
    <source>
        <dbReference type="PROSITE-ProRule" id="PRU00339"/>
    </source>
</evidence>
<name>A0A1N6P7I4_9SPIO</name>
<organism evidence="5 6">
    <name type="scientific">Alkalispirochaeta americana</name>
    <dbReference type="NCBI Taxonomy" id="159291"/>
    <lineage>
        <taxon>Bacteria</taxon>
        <taxon>Pseudomonadati</taxon>
        <taxon>Spirochaetota</taxon>
        <taxon>Spirochaetia</taxon>
        <taxon>Spirochaetales</taxon>
        <taxon>Spirochaetaceae</taxon>
        <taxon>Alkalispirochaeta</taxon>
    </lineage>
</organism>
<dbReference type="STRING" id="159291.SAMN05920897_102167"/>
<feature type="repeat" description="TPR" evidence="1">
    <location>
        <begin position="102"/>
        <end position="135"/>
    </location>
</feature>
<feature type="repeat" description="TPR" evidence="1">
    <location>
        <begin position="139"/>
        <end position="172"/>
    </location>
</feature>